<evidence type="ECO:0000313" key="2">
    <source>
        <dbReference type="EMBL" id="GKV04215.1"/>
    </source>
</evidence>
<feature type="transmembrane region" description="Helical" evidence="1">
    <location>
        <begin position="7"/>
        <end position="26"/>
    </location>
</feature>
<dbReference type="AlphaFoldDB" id="A0AAV5IZK9"/>
<feature type="transmembrane region" description="Helical" evidence="1">
    <location>
        <begin position="46"/>
        <end position="64"/>
    </location>
</feature>
<keyword evidence="3" id="KW-1185">Reference proteome</keyword>
<evidence type="ECO:0000256" key="1">
    <source>
        <dbReference type="SAM" id="Phobius"/>
    </source>
</evidence>
<accession>A0AAV5IZK9</accession>
<organism evidence="2 3">
    <name type="scientific">Rubroshorea leprosula</name>
    <dbReference type="NCBI Taxonomy" id="152421"/>
    <lineage>
        <taxon>Eukaryota</taxon>
        <taxon>Viridiplantae</taxon>
        <taxon>Streptophyta</taxon>
        <taxon>Embryophyta</taxon>
        <taxon>Tracheophyta</taxon>
        <taxon>Spermatophyta</taxon>
        <taxon>Magnoliopsida</taxon>
        <taxon>eudicotyledons</taxon>
        <taxon>Gunneridae</taxon>
        <taxon>Pentapetalae</taxon>
        <taxon>rosids</taxon>
        <taxon>malvids</taxon>
        <taxon>Malvales</taxon>
        <taxon>Dipterocarpaceae</taxon>
        <taxon>Rubroshorea</taxon>
    </lineage>
</organism>
<proteinExistence type="predicted"/>
<keyword evidence="1" id="KW-1133">Transmembrane helix</keyword>
<comment type="caution">
    <text evidence="2">The sequence shown here is derived from an EMBL/GenBank/DDBJ whole genome shotgun (WGS) entry which is preliminary data.</text>
</comment>
<dbReference type="EMBL" id="BPVZ01000021">
    <property type="protein sequence ID" value="GKV04215.1"/>
    <property type="molecule type" value="Genomic_DNA"/>
</dbReference>
<gene>
    <name evidence="2" type="ORF">SLEP1_g16407</name>
</gene>
<dbReference type="Proteomes" id="UP001054252">
    <property type="component" value="Unassembled WGS sequence"/>
</dbReference>
<reference evidence="2 3" key="1">
    <citation type="journal article" date="2021" name="Commun. Biol.">
        <title>The genome of Shorea leprosula (Dipterocarpaceae) highlights the ecological relevance of drought in aseasonal tropical rainforests.</title>
        <authorList>
            <person name="Ng K.K.S."/>
            <person name="Kobayashi M.J."/>
            <person name="Fawcett J.A."/>
            <person name="Hatakeyama M."/>
            <person name="Paape T."/>
            <person name="Ng C.H."/>
            <person name="Ang C.C."/>
            <person name="Tnah L.H."/>
            <person name="Lee C.T."/>
            <person name="Nishiyama T."/>
            <person name="Sese J."/>
            <person name="O'Brien M.J."/>
            <person name="Copetti D."/>
            <person name="Mohd Noor M.I."/>
            <person name="Ong R.C."/>
            <person name="Putra M."/>
            <person name="Sireger I.Z."/>
            <person name="Indrioko S."/>
            <person name="Kosugi Y."/>
            <person name="Izuno A."/>
            <person name="Isagi Y."/>
            <person name="Lee S.L."/>
            <person name="Shimizu K.K."/>
        </authorList>
    </citation>
    <scope>NUCLEOTIDE SEQUENCE [LARGE SCALE GENOMIC DNA]</scope>
    <source>
        <strain evidence="2">214</strain>
    </source>
</reference>
<name>A0AAV5IZK9_9ROSI</name>
<evidence type="ECO:0000313" key="3">
    <source>
        <dbReference type="Proteomes" id="UP001054252"/>
    </source>
</evidence>
<keyword evidence="1" id="KW-0472">Membrane</keyword>
<keyword evidence="1" id="KW-0812">Transmembrane</keyword>
<sequence length="71" mass="7853">MRVVLKSWRGLNAIALLVLGHSFLGYPLPPQAWLLFLNPAAGFDGTQIGVFLGILAFGFAWLCLNQRRKVV</sequence>
<protein>
    <submittedName>
        <fullName evidence="2">Uncharacterized protein</fullName>
    </submittedName>
</protein>